<evidence type="ECO:0000256" key="5">
    <source>
        <dbReference type="ARBA" id="ARBA00023002"/>
    </source>
</evidence>
<dbReference type="PANTHER" id="PTHR10961:SF15">
    <property type="entry name" value="FAD DEPENDENT OXIDOREDUCTASE DOMAIN-CONTAINING PROTEIN"/>
    <property type="match status" value="1"/>
</dbReference>
<organism evidence="8 9">
    <name type="scientific">Moelleriella libera RCEF 2490</name>
    <dbReference type="NCBI Taxonomy" id="1081109"/>
    <lineage>
        <taxon>Eukaryota</taxon>
        <taxon>Fungi</taxon>
        <taxon>Dikarya</taxon>
        <taxon>Ascomycota</taxon>
        <taxon>Pezizomycotina</taxon>
        <taxon>Sordariomycetes</taxon>
        <taxon>Hypocreomycetidae</taxon>
        <taxon>Hypocreales</taxon>
        <taxon>Clavicipitaceae</taxon>
        <taxon>Moelleriella</taxon>
    </lineage>
</organism>
<dbReference type="EMBL" id="AZGY01000012">
    <property type="protein sequence ID" value="KZZ93692.1"/>
    <property type="molecule type" value="Genomic_DNA"/>
</dbReference>
<dbReference type="InterPro" id="IPR036188">
    <property type="entry name" value="FAD/NAD-bd_sf"/>
</dbReference>
<dbReference type="GO" id="GO:0008115">
    <property type="term" value="F:sarcosine oxidase activity"/>
    <property type="evidence" value="ECO:0007669"/>
    <property type="project" value="TreeGrafter"/>
</dbReference>
<comment type="similarity">
    <text evidence="2">Belongs to the MSOX/MTOX family.</text>
</comment>
<evidence type="ECO:0000256" key="1">
    <source>
        <dbReference type="ARBA" id="ARBA00001974"/>
    </source>
</evidence>
<dbReference type="AlphaFoldDB" id="A0A168AAM8"/>
<comment type="cofactor">
    <cofactor evidence="1">
        <name>FAD</name>
        <dbReference type="ChEBI" id="CHEBI:57692"/>
    </cofactor>
</comment>
<dbReference type="OrthoDB" id="2219495at2759"/>
<proteinExistence type="inferred from homology"/>
<keyword evidence="3" id="KW-0285">Flavoprotein</keyword>
<dbReference type="STRING" id="1081109.A0A168AAM8"/>
<evidence type="ECO:0000256" key="2">
    <source>
        <dbReference type="ARBA" id="ARBA00010989"/>
    </source>
</evidence>
<comment type="caution">
    <text evidence="8">The sequence shown here is derived from an EMBL/GenBank/DDBJ whole genome shotgun (WGS) entry which is preliminary data.</text>
</comment>
<reference evidence="8 9" key="1">
    <citation type="journal article" date="2016" name="Genome Biol. Evol.">
        <title>Divergent and convergent evolution of fungal pathogenicity.</title>
        <authorList>
            <person name="Shang Y."/>
            <person name="Xiao G."/>
            <person name="Zheng P."/>
            <person name="Cen K."/>
            <person name="Zhan S."/>
            <person name="Wang C."/>
        </authorList>
    </citation>
    <scope>NUCLEOTIDE SEQUENCE [LARGE SCALE GENOMIC DNA]</scope>
    <source>
        <strain evidence="8 9">RCEF 2490</strain>
    </source>
</reference>
<dbReference type="Gene3D" id="3.50.50.60">
    <property type="entry name" value="FAD/NAD(P)-binding domain"/>
    <property type="match status" value="1"/>
</dbReference>
<sequence>MESREAWIQLNRESEEALFVPSGMLRVQPTDELGALERETLANMERDGFRETQFVKSDEKDRNRASSLGWYHKLLNFQIPEKEDQKCFDAVLDTLGGFTNCSAACFFYHKLAVSLGVNFVFGRQEGRVLRFVEEPSSIDEARKKVVGLRTKDGKTHAADVVVVAAGSFSTQLLPCLSYHIESSAGSTVIFKVDPSNKALWDKYSPENFPVITWKSAARDKDGKDMGSIYVFPRTEHGLIKIGYRGIKVFRSFISATQVMADRAALRKFTNFEKAPEGVPFTQDGQWSVPLPYHDCKAVPPRAREAIRTFVSIFLPEFANEAFHTTKLCWYTDTLDNSFLIDYVPQYAENSVFVCTGGSGHGAKFLPVLGQVRQRAPQIHVEEHSRLLLQHAADIFENLNDAKSHMREHWKWRDSAPRRNGLEEGPDGPRNIGNGSMN</sequence>
<accession>A0A168AAM8</accession>
<dbReference type="Proteomes" id="UP000078544">
    <property type="component" value="Unassembled WGS sequence"/>
</dbReference>
<keyword evidence="4" id="KW-0274">FAD</keyword>
<dbReference type="InterPro" id="IPR006076">
    <property type="entry name" value="FAD-dep_OxRdtase"/>
</dbReference>
<evidence type="ECO:0000256" key="4">
    <source>
        <dbReference type="ARBA" id="ARBA00022827"/>
    </source>
</evidence>
<evidence type="ECO:0000313" key="8">
    <source>
        <dbReference type="EMBL" id="KZZ93692.1"/>
    </source>
</evidence>
<dbReference type="Gene3D" id="3.30.9.10">
    <property type="entry name" value="D-Amino Acid Oxidase, subunit A, domain 2"/>
    <property type="match status" value="1"/>
</dbReference>
<dbReference type="SUPFAM" id="SSF51905">
    <property type="entry name" value="FAD/NAD(P)-binding domain"/>
    <property type="match status" value="1"/>
</dbReference>
<evidence type="ECO:0000256" key="6">
    <source>
        <dbReference type="SAM" id="MobiDB-lite"/>
    </source>
</evidence>
<feature type="domain" description="FAD dependent oxidoreductase" evidence="7">
    <location>
        <begin position="2"/>
        <end position="370"/>
    </location>
</feature>
<dbReference type="GO" id="GO:0050660">
    <property type="term" value="F:flavin adenine dinucleotide binding"/>
    <property type="evidence" value="ECO:0007669"/>
    <property type="project" value="InterPro"/>
</dbReference>
<evidence type="ECO:0000259" key="7">
    <source>
        <dbReference type="Pfam" id="PF01266"/>
    </source>
</evidence>
<evidence type="ECO:0000256" key="3">
    <source>
        <dbReference type="ARBA" id="ARBA00022630"/>
    </source>
</evidence>
<dbReference type="PANTHER" id="PTHR10961">
    <property type="entry name" value="PEROXISOMAL SARCOSINE OXIDASE"/>
    <property type="match status" value="1"/>
</dbReference>
<keyword evidence="5" id="KW-0560">Oxidoreductase</keyword>
<evidence type="ECO:0000313" key="9">
    <source>
        <dbReference type="Proteomes" id="UP000078544"/>
    </source>
</evidence>
<name>A0A168AAM8_9HYPO</name>
<protein>
    <submittedName>
        <fullName evidence="8">FAD dependent oxidoreductase</fullName>
    </submittedName>
</protein>
<dbReference type="InterPro" id="IPR045170">
    <property type="entry name" value="MTOX"/>
</dbReference>
<feature type="region of interest" description="Disordered" evidence="6">
    <location>
        <begin position="416"/>
        <end position="437"/>
    </location>
</feature>
<dbReference type="Pfam" id="PF01266">
    <property type="entry name" value="DAO"/>
    <property type="match status" value="1"/>
</dbReference>
<keyword evidence="9" id="KW-1185">Reference proteome</keyword>
<gene>
    <name evidence="8" type="ORF">AAL_05408</name>
</gene>